<comment type="subcellular location">
    <subcellularLocation>
        <location evidence="1">Membrane</location>
        <topology evidence="1">Multi-pass membrane protein</topology>
    </subcellularLocation>
</comment>
<keyword evidence="9" id="KW-1185">Reference proteome</keyword>
<keyword evidence="3 6" id="KW-1133">Transmembrane helix</keyword>
<feature type="transmembrane region" description="Helical" evidence="6">
    <location>
        <begin position="161"/>
        <end position="186"/>
    </location>
</feature>
<feature type="transmembrane region" description="Helical" evidence="6">
    <location>
        <begin position="192"/>
        <end position="210"/>
    </location>
</feature>
<feature type="transmembrane region" description="Helical" evidence="6">
    <location>
        <begin position="32"/>
        <end position="57"/>
    </location>
</feature>
<reference evidence="8 9" key="1">
    <citation type="submission" date="2024-07" db="EMBL/GenBank/DDBJ databases">
        <title>Section-level genome sequencing and comparative genomics of Aspergillus sections Usti and Cavernicolus.</title>
        <authorList>
            <consortium name="Lawrence Berkeley National Laboratory"/>
            <person name="Nybo J.L."/>
            <person name="Vesth T.C."/>
            <person name="Theobald S."/>
            <person name="Frisvad J.C."/>
            <person name="Larsen T.O."/>
            <person name="Kjaerboelling I."/>
            <person name="Rothschild-Mancinelli K."/>
            <person name="Lyhne E.K."/>
            <person name="Kogle M.E."/>
            <person name="Barry K."/>
            <person name="Clum A."/>
            <person name="Na H."/>
            <person name="Ledsgaard L."/>
            <person name="Lin J."/>
            <person name="Lipzen A."/>
            <person name="Kuo A."/>
            <person name="Riley R."/>
            <person name="Mondo S."/>
            <person name="Labutti K."/>
            <person name="Haridas S."/>
            <person name="Pangalinan J."/>
            <person name="Salamov A.A."/>
            <person name="Simmons B.A."/>
            <person name="Magnuson J.K."/>
            <person name="Chen J."/>
            <person name="Drula E."/>
            <person name="Henrissat B."/>
            <person name="Wiebenga A."/>
            <person name="Lubbers R.J."/>
            <person name="Gomes A.C."/>
            <person name="Makela M.R."/>
            <person name="Stajich J."/>
            <person name="Grigoriev I.V."/>
            <person name="Mortensen U.H."/>
            <person name="De Vries R.P."/>
            <person name="Baker S.E."/>
            <person name="Andersen M.R."/>
        </authorList>
    </citation>
    <scope>NUCLEOTIDE SEQUENCE [LARGE SCALE GENOMIC DNA]</scope>
    <source>
        <strain evidence="8 9">CBS 209.92</strain>
    </source>
</reference>
<dbReference type="EMBL" id="JBFTWV010000147">
    <property type="protein sequence ID" value="KAL2785365.1"/>
    <property type="molecule type" value="Genomic_DNA"/>
</dbReference>
<feature type="transmembrane region" description="Helical" evidence="6">
    <location>
        <begin position="418"/>
        <end position="436"/>
    </location>
</feature>
<accession>A0ABR4FQ44</accession>
<feature type="transmembrane region" description="Helical" evidence="6">
    <location>
        <begin position="380"/>
        <end position="406"/>
    </location>
</feature>
<evidence type="ECO:0000256" key="1">
    <source>
        <dbReference type="ARBA" id="ARBA00004141"/>
    </source>
</evidence>
<feature type="transmembrane region" description="Helical" evidence="6">
    <location>
        <begin position="313"/>
        <end position="331"/>
    </location>
</feature>
<dbReference type="Pfam" id="PF07690">
    <property type="entry name" value="MFS_1"/>
    <property type="match status" value="1"/>
</dbReference>
<sequence length="864" mass="96417">MNPDTVEEQKATAAHVEIQETPLSWPLWKKNAIFFILCLATFASTNTILANAAGFVIQGMEYEKSAHEMSYTLSATLAGGTVGPFVWQPFARRFGKASTIFTATNLMWIFNIWAAVCRGSDGYGSFMAARTMSGFAASAAAYVGGPIIVELYPLHNRGKAFGIWSFSLMFGTIFGPAMSGYIVYYVPWPVQFWYNVGLNLFIVILTLLIFEETGVSARGTHVTLKGESWFTRRLYLIPGLKASRYKFGAKDLVETLTVPWLILICPHALIASFGLFIYFGFAAGIANVMTVFLQTPESHGGYGLNAKENSNFLFSQWAGTFLALVYSGVLGDRLPLWLCNRNGGKWKPEYRLISLILPCVVLFPVGYVVMGLSLARHYNLATLGLSTCFLTGATVLVISSLVAYLTETFPQYRAEANVTANFARLVWGIAIPFFVFEWEKKTGLEWMFGMIAIFQWSCFVPFVVLYFKGETIRKWALSSVAGGPADGEEGTPVGTGLNSPSIHNSTGGDKATLGNKGPSPIWYARLSALRHAGPGNTQMRTFRPRATKAAPIDNNVQPKAKVPWNYLPYELREMILEYLGPDSGCELMLLCKEWHAVMLKRRLECLRISTRMALSIFSLSWRFIRVMQRYTKDVSITLGKWTTAGSALERDTKEADLPIEGLNYSLQYVGALLSSFEALEAFSFADYIESGSSWTVVQLETFEYMLSCLARLSLKTVHLDFPGAPRENRSRMHFADYCDPHICESLAQSFPDTEILHLRLQTICPRLFEPAQSLVRLRQITIHLSLEKAKWQELDIDACSVDCRLPERLGRPLFETLQPAAGNLNASGLTPNLERVDFIWQPDWASRVEGGSYGIWRVGRAPKS</sequence>
<feature type="transmembrane region" description="Helical" evidence="6">
    <location>
        <begin position="260"/>
        <end position="293"/>
    </location>
</feature>
<feature type="transmembrane region" description="Helical" evidence="6">
    <location>
        <begin position="128"/>
        <end position="149"/>
    </location>
</feature>
<evidence type="ECO:0000256" key="2">
    <source>
        <dbReference type="ARBA" id="ARBA00022692"/>
    </source>
</evidence>
<feature type="region of interest" description="Disordered" evidence="5">
    <location>
        <begin position="484"/>
        <end position="514"/>
    </location>
</feature>
<evidence type="ECO:0000256" key="6">
    <source>
        <dbReference type="SAM" id="Phobius"/>
    </source>
</evidence>
<feature type="transmembrane region" description="Helical" evidence="6">
    <location>
        <begin position="99"/>
        <end position="116"/>
    </location>
</feature>
<evidence type="ECO:0000256" key="4">
    <source>
        <dbReference type="ARBA" id="ARBA00023136"/>
    </source>
</evidence>
<proteinExistence type="predicted"/>
<dbReference type="PROSITE" id="PS50850">
    <property type="entry name" value="MFS"/>
    <property type="match status" value="1"/>
</dbReference>
<dbReference type="PANTHER" id="PTHR23502">
    <property type="entry name" value="MAJOR FACILITATOR SUPERFAMILY"/>
    <property type="match status" value="1"/>
</dbReference>
<gene>
    <name evidence="8" type="ORF">BJX66DRAFT_343188</name>
</gene>
<dbReference type="Gene3D" id="1.20.1250.20">
    <property type="entry name" value="MFS general substrate transporter like domains"/>
    <property type="match status" value="1"/>
</dbReference>
<keyword evidence="4 6" id="KW-0472">Membrane</keyword>
<dbReference type="Gene3D" id="1.20.1280.50">
    <property type="match status" value="1"/>
</dbReference>
<dbReference type="InterPro" id="IPR020846">
    <property type="entry name" value="MFS_dom"/>
</dbReference>
<dbReference type="SUPFAM" id="SSF103473">
    <property type="entry name" value="MFS general substrate transporter"/>
    <property type="match status" value="1"/>
</dbReference>
<dbReference type="InterPro" id="IPR036259">
    <property type="entry name" value="MFS_trans_sf"/>
</dbReference>
<dbReference type="Proteomes" id="UP001610563">
    <property type="component" value="Unassembled WGS sequence"/>
</dbReference>
<organism evidence="8 9">
    <name type="scientific">Aspergillus keveii</name>
    <dbReference type="NCBI Taxonomy" id="714993"/>
    <lineage>
        <taxon>Eukaryota</taxon>
        <taxon>Fungi</taxon>
        <taxon>Dikarya</taxon>
        <taxon>Ascomycota</taxon>
        <taxon>Pezizomycotina</taxon>
        <taxon>Eurotiomycetes</taxon>
        <taxon>Eurotiomycetidae</taxon>
        <taxon>Eurotiales</taxon>
        <taxon>Aspergillaceae</taxon>
        <taxon>Aspergillus</taxon>
        <taxon>Aspergillus subgen. Nidulantes</taxon>
    </lineage>
</organism>
<evidence type="ECO:0000313" key="8">
    <source>
        <dbReference type="EMBL" id="KAL2785365.1"/>
    </source>
</evidence>
<evidence type="ECO:0000256" key="3">
    <source>
        <dbReference type="ARBA" id="ARBA00022989"/>
    </source>
</evidence>
<dbReference type="InterPro" id="IPR011701">
    <property type="entry name" value="MFS"/>
</dbReference>
<name>A0ABR4FQ44_9EURO</name>
<feature type="transmembrane region" description="Helical" evidence="6">
    <location>
        <begin position="352"/>
        <end position="374"/>
    </location>
</feature>
<feature type="transmembrane region" description="Helical" evidence="6">
    <location>
        <begin position="448"/>
        <end position="467"/>
    </location>
</feature>
<feature type="transmembrane region" description="Helical" evidence="6">
    <location>
        <begin position="69"/>
        <end position="87"/>
    </location>
</feature>
<dbReference type="InterPro" id="IPR036047">
    <property type="entry name" value="F-box-like_dom_sf"/>
</dbReference>
<evidence type="ECO:0000256" key="5">
    <source>
        <dbReference type="SAM" id="MobiDB-lite"/>
    </source>
</evidence>
<evidence type="ECO:0000259" key="7">
    <source>
        <dbReference type="PROSITE" id="PS50850"/>
    </source>
</evidence>
<dbReference type="PANTHER" id="PTHR23502:SF22">
    <property type="entry name" value="MAJOR FACILITATOR SUPERFAMILY (MFS) PROFILE DOMAIN-CONTAINING PROTEIN"/>
    <property type="match status" value="1"/>
</dbReference>
<comment type="caution">
    <text evidence="8">The sequence shown here is derived from an EMBL/GenBank/DDBJ whole genome shotgun (WGS) entry which is preliminary data.</text>
</comment>
<evidence type="ECO:0000313" key="9">
    <source>
        <dbReference type="Proteomes" id="UP001610563"/>
    </source>
</evidence>
<keyword evidence="2 6" id="KW-0812">Transmembrane</keyword>
<feature type="compositionally biased region" description="Polar residues" evidence="5">
    <location>
        <begin position="496"/>
        <end position="507"/>
    </location>
</feature>
<protein>
    <submittedName>
        <fullName evidence="8">Major facilitator superfamily domain-containing protein</fullName>
    </submittedName>
</protein>
<dbReference type="SUPFAM" id="SSF81383">
    <property type="entry name" value="F-box domain"/>
    <property type="match status" value="1"/>
</dbReference>
<feature type="domain" description="Major facilitator superfamily (MFS) profile" evidence="7">
    <location>
        <begin position="33"/>
        <end position="473"/>
    </location>
</feature>